<comment type="caution">
    <text evidence="1">The sequence shown here is derived from an EMBL/GenBank/DDBJ whole genome shotgun (WGS) entry which is preliminary data.</text>
</comment>
<gene>
    <name evidence="1" type="ORF">AMORRO_LOCUS16097</name>
</gene>
<evidence type="ECO:0000313" key="2">
    <source>
        <dbReference type="Proteomes" id="UP000789342"/>
    </source>
</evidence>
<feature type="non-terminal residue" evidence="1">
    <location>
        <position position="1"/>
    </location>
</feature>
<organism evidence="1 2">
    <name type="scientific">Acaulospora morrowiae</name>
    <dbReference type="NCBI Taxonomy" id="94023"/>
    <lineage>
        <taxon>Eukaryota</taxon>
        <taxon>Fungi</taxon>
        <taxon>Fungi incertae sedis</taxon>
        <taxon>Mucoromycota</taxon>
        <taxon>Glomeromycotina</taxon>
        <taxon>Glomeromycetes</taxon>
        <taxon>Diversisporales</taxon>
        <taxon>Acaulosporaceae</taxon>
        <taxon>Acaulospora</taxon>
    </lineage>
</organism>
<keyword evidence="2" id="KW-1185">Reference proteome</keyword>
<dbReference type="Proteomes" id="UP000789342">
    <property type="component" value="Unassembled WGS sequence"/>
</dbReference>
<accession>A0A9N9J7X5</accession>
<feature type="non-terminal residue" evidence="1">
    <location>
        <position position="43"/>
    </location>
</feature>
<dbReference type="EMBL" id="CAJVPV010042184">
    <property type="protein sequence ID" value="CAG8763519.1"/>
    <property type="molecule type" value="Genomic_DNA"/>
</dbReference>
<evidence type="ECO:0000313" key="1">
    <source>
        <dbReference type="EMBL" id="CAG8763519.1"/>
    </source>
</evidence>
<name>A0A9N9J7X5_9GLOM</name>
<dbReference type="AlphaFoldDB" id="A0A9N9J7X5"/>
<sequence length="43" mass="5397">KTYNLDQYLALQKLYYYLKDFYQNIKEIWDAFKKAGYTFLFID</sequence>
<reference evidence="1" key="1">
    <citation type="submission" date="2021-06" db="EMBL/GenBank/DDBJ databases">
        <authorList>
            <person name="Kallberg Y."/>
            <person name="Tangrot J."/>
            <person name="Rosling A."/>
        </authorList>
    </citation>
    <scope>NUCLEOTIDE SEQUENCE</scope>
    <source>
        <strain evidence="1">CL551</strain>
    </source>
</reference>
<protein>
    <submittedName>
        <fullName evidence="1">3309_t:CDS:1</fullName>
    </submittedName>
</protein>
<proteinExistence type="predicted"/>